<proteinExistence type="predicted"/>
<dbReference type="Proteomes" id="UP000257884">
    <property type="component" value="Segment"/>
</dbReference>
<dbReference type="EMBL" id="MG748548">
    <property type="protein sequence ID" value="AVZ45134.1"/>
    <property type="molecule type" value="Genomic_DNA"/>
</dbReference>
<protein>
    <submittedName>
        <fullName evidence="1">Uncharacterized protein</fullName>
    </submittedName>
</protein>
<dbReference type="KEGG" id="vg:77949006"/>
<dbReference type="RefSeq" id="YP_010672719.1">
    <property type="nucleotide sequence ID" value="NC_070979.1"/>
</dbReference>
<organism evidence="1 2">
    <name type="scientific">Escherichia phage EP335</name>
    <dbReference type="NCBI Taxonomy" id="2070199"/>
    <lineage>
        <taxon>Viruses</taxon>
        <taxon>Duplodnaviria</taxon>
        <taxon>Heunggongvirae</taxon>
        <taxon>Uroviricota</taxon>
        <taxon>Caudoviricetes</taxon>
        <taxon>Mktvariviridae</taxon>
        <taxon>Gordonclarkvirinae</taxon>
        <taxon>Nieuwekanaalvirus</taxon>
        <taxon>Nieuwekanaalvirus EP335</taxon>
    </lineage>
</organism>
<accession>A0A2Z3DV23</accession>
<evidence type="ECO:0000313" key="2">
    <source>
        <dbReference type="Proteomes" id="UP000257884"/>
    </source>
</evidence>
<name>A0A2Z3DV23_9CAUD</name>
<sequence>MSLPIRHAHRFCVEKWEDVVDALSEEELDLFNELLAKVRESKSVHRQYVVISNKHPELYEEVWGMKLAQVQKDVMERHAGFRVPARAFRVREVAYQVEETEVPSTDEALDVIADNQAFTDLLYR</sequence>
<dbReference type="GeneID" id="77949006"/>
<evidence type="ECO:0000313" key="1">
    <source>
        <dbReference type="EMBL" id="AVZ45134.1"/>
    </source>
</evidence>
<keyword evidence="2" id="KW-1185">Reference proteome</keyword>
<reference evidence="2" key="1">
    <citation type="submission" date="2018-01" db="EMBL/GenBank/DDBJ databases">
        <authorList>
            <person name="van Mierlo J.T."/>
            <person name="Hagens S."/>
            <person name="Witte S."/>
            <person name="Klamert S."/>
            <person name="van de Straat L."/>
        </authorList>
    </citation>
    <scope>NUCLEOTIDE SEQUENCE [LARGE SCALE GENOMIC DNA]</scope>
</reference>